<organism evidence="1">
    <name type="scientific">Lepeophtheirus salmonis</name>
    <name type="common">Salmon louse</name>
    <name type="synonym">Caligus salmonis</name>
    <dbReference type="NCBI Taxonomy" id="72036"/>
    <lineage>
        <taxon>Eukaryota</taxon>
        <taxon>Metazoa</taxon>
        <taxon>Ecdysozoa</taxon>
        <taxon>Arthropoda</taxon>
        <taxon>Crustacea</taxon>
        <taxon>Multicrustacea</taxon>
        <taxon>Hexanauplia</taxon>
        <taxon>Copepoda</taxon>
        <taxon>Siphonostomatoida</taxon>
        <taxon>Caligidae</taxon>
        <taxon>Lepeophtheirus</taxon>
    </lineage>
</organism>
<reference evidence="1" key="1">
    <citation type="submission" date="2014-05" db="EMBL/GenBank/DDBJ databases">
        <authorList>
            <person name="Chronopoulou M."/>
        </authorList>
    </citation>
    <scope>NUCLEOTIDE SEQUENCE</scope>
    <source>
        <tissue evidence="1">Whole organism</tissue>
    </source>
</reference>
<proteinExistence type="predicted"/>
<evidence type="ECO:0000313" key="1">
    <source>
        <dbReference type="EMBL" id="CDW25539.1"/>
    </source>
</evidence>
<protein>
    <submittedName>
        <fullName evidence="1">Uncharacterized protein</fullName>
    </submittedName>
</protein>
<dbReference type="AlphaFoldDB" id="A0A0K2THX9"/>
<sequence length="78" mass="9314">KSEYLHYENTFLTPLNDNVVSLLSIRRYFQSNSVLPSELILIDYIRLCQQDSYRTHPLKHYLLSTAEYPYHPHSSRLN</sequence>
<feature type="non-terminal residue" evidence="1">
    <location>
        <position position="1"/>
    </location>
</feature>
<accession>A0A0K2THX9</accession>
<dbReference type="EMBL" id="HACA01008178">
    <property type="protein sequence ID" value="CDW25539.1"/>
    <property type="molecule type" value="Transcribed_RNA"/>
</dbReference>
<name>A0A0K2THX9_LEPSM</name>